<evidence type="ECO:0000256" key="7">
    <source>
        <dbReference type="ARBA" id="ARBA00047899"/>
    </source>
</evidence>
<sequence length="720" mass="79366">MHLLTSGRRERMVHARNAVFLHILGFGRCSRGRGHRKDPDGAESGSHRGVAPTDPRLIAASQTHREVQPKEVVTVIAQEYQSGCNSSSSLAHHLNHVEVGIDDLEPTPSQDENVSKEIITPTCHSAWKLCDAPKQSNPLGSASEPNERLDDANVVDNRGGDPTTTCQAAEAARREGDGRAINSRIAGPASVASGDLRSQGTEGTEPAVTNTTKQWIQFLPNARHVTIDGSPNLSNVAGNVTNNFNDHSQHTHNVYVNRPDDSDTPRTSLFVPIPVYVSSPSCDCGPHHLPFLYQSPHEPLPYYSPPSEPTSDPPQYSPAPPEYPTLSPLPHCSDKSITVLNKQSKSTPPGDFSLRFNKEHIGVPLSHLPEAASPVHLRAVSEATQSSLFEKYGRRGRIIVSRPCGVVRVIQDPSKHDGIIYAVKEVYRKHTRKSKSKHREKINAGYCAWKALDHPNIVKTFDLVNEKGRYYEIMEYAPYTLYALAITGKMSRAETYCIFRQICDGVDYLHSRGLTHGDLRLENCLINRDNVVKIIDLGASTTSYRRSRKKGAVGVDVDEDPRKVDIWNVGVMFVRLMLRCPHRLSKLPYDVGKDSSFGTSTTVRWLAKPLGSEASDDVNSALYLLPHETRPALRRMLQSEPRNRCSLSDLLNGRGKGGKHGRIVDGRDSSAKEPDNGAGDPWLKGLVSCSMGNVEPGHVHLRLATVDTGDFWGSFSIVFM</sequence>
<dbReference type="InterPro" id="IPR008266">
    <property type="entry name" value="Tyr_kinase_AS"/>
</dbReference>
<accession>A0ABR3AAN7</accession>
<dbReference type="PROSITE" id="PS50011">
    <property type="entry name" value="PROTEIN_KINASE_DOM"/>
    <property type="match status" value="1"/>
</dbReference>
<comment type="catalytic activity">
    <reaction evidence="7">
        <text>L-threonyl-[protein] + ATP = O-phospho-L-threonyl-[protein] + ADP + H(+)</text>
        <dbReference type="Rhea" id="RHEA:46608"/>
        <dbReference type="Rhea" id="RHEA-COMP:11060"/>
        <dbReference type="Rhea" id="RHEA-COMP:11605"/>
        <dbReference type="ChEBI" id="CHEBI:15378"/>
        <dbReference type="ChEBI" id="CHEBI:30013"/>
        <dbReference type="ChEBI" id="CHEBI:30616"/>
        <dbReference type="ChEBI" id="CHEBI:61977"/>
        <dbReference type="ChEBI" id="CHEBI:456216"/>
        <dbReference type="EC" id="2.7.11.1"/>
    </reaction>
</comment>
<comment type="catalytic activity">
    <reaction evidence="8">
        <text>L-seryl-[protein] + ATP = O-phospho-L-seryl-[protein] + ADP + H(+)</text>
        <dbReference type="Rhea" id="RHEA:17989"/>
        <dbReference type="Rhea" id="RHEA-COMP:9863"/>
        <dbReference type="Rhea" id="RHEA-COMP:11604"/>
        <dbReference type="ChEBI" id="CHEBI:15378"/>
        <dbReference type="ChEBI" id="CHEBI:29999"/>
        <dbReference type="ChEBI" id="CHEBI:30616"/>
        <dbReference type="ChEBI" id="CHEBI:83421"/>
        <dbReference type="ChEBI" id="CHEBI:456216"/>
        <dbReference type="EC" id="2.7.11.1"/>
    </reaction>
</comment>
<feature type="region of interest" description="Disordered" evidence="9">
    <location>
        <begin position="153"/>
        <end position="207"/>
    </location>
</feature>
<feature type="region of interest" description="Disordered" evidence="9">
    <location>
        <begin position="300"/>
        <end position="328"/>
    </location>
</feature>
<feature type="compositionally biased region" description="Basic and acidic residues" evidence="9">
    <location>
        <begin position="662"/>
        <end position="675"/>
    </location>
</feature>
<evidence type="ECO:0000256" key="9">
    <source>
        <dbReference type="SAM" id="MobiDB-lite"/>
    </source>
</evidence>
<dbReference type="Pfam" id="PF00069">
    <property type="entry name" value="Pkinase"/>
    <property type="match status" value="1"/>
</dbReference>
<protein>
    <recommendedName>
        <fullName evidence="1">non-specific serine/threonine protein kinase</fullName>
        <ecNumber evidence="1">2.7.11.1</ecNumber>
    </recommendedName>
</protein>
<keyword evidence="2 11" id="KW-0723">Serine/threonine-protein kinase</keyword>
<keyword evidence="4" id="KW-0547">Nucleotide-binding</keyword>
<dbReference type="Proteomes" id="UP001437256">
    <property type="component" value="Unassembled WGS sequence"/>
</dbReference>
<evidence type="ECO:0000256" key="8">
    <source>
        <dbReference type="ARBA" id="ARBA00048679"/>
    </source>
</evidence>
<dbReference type="PANTHER" id="PTHR24343:SF137">
    <property type="entry name" value="SERINE_THREONINE-PROTEIN KINASE HRK1"/>
    <property type="match status" value="1"/>
</dbReference>
<keyword evidence="5 11" id="KW-0418">Kinase</keyword>
<feature type="compositionally biased region" description="Polar residues" evidence="9">
    <location>
        <begin position="196"/>
        <end position="207"/>
    </location>
</feature>
<dbReference type="InterPro" id="IPR011009">
    <property type="entry name" value="Kinase-like_dom_sf"/>
</dbReference>
<feature type="domain" description="Protein kinase" evidence="10">
    <location>
        <begin position="393"/>
        <end position="663"/>
    </location>
</feature>
<dbReference type="SUPFAM" id="SSF56112">
    <property type="entry name" value="Protein kinase-like (PK-like)"/>
    <property type="match status" value="1"/>
</dbReference>
<evidence type="ECO:0000256" key="5">
    <source>
        <dbReference type="ARBA" id="ARBA00022777"/>
    </source>
</evidence>
<organism evidence="11 12">
    <name type="scientific">Marasmius tenuissimus</name>
    <dbReference type="NCBI Taxonomy" id="585030"/>
    <lineage>
        <taxon>Eukaryota</taxon>
        <taxon>Fungi</taxon>
        <taxon>Dikarya</taxon>
        <taxon>Basidiomycota</taxon>
        <taxon>Agaricomycotina</taxon>
        <taxon>Agaricomycetes</taxon>
        <taxon>Agaricomycetidae</taxon>
        <taxon>Agaricales</taxon>
        <taxon>Marasmiineae</taxon>
        <taxon>Marasmiaceae</taxon>
        <taxon>Marasmius</taxon>
    </lineage>
</organism>
<dbReference type="GO" id="GO:0004674">
    <property type="term" value="F:protein serine/threonine kinase activity"/>
    <property type="evidence" value="ECO:0007669"/>
    <property type="project" value="UniProtKB-KW"/>
</dbReference>
<keyword evidence="3" id="KW-0808">Transferase</keyword>
<keyword evidence="12" id="KW-1185">Reference proteome</keyword>
<comment type="caution">
    <text evidence="11">The sequence shown here is derived from an EMBL/GenBank/DDBJ whole genome shotgun (WGS) entry which is preliminary data.</text>
</comment>
<evidence type="ECO:0000256" key="1">
    <source>
        <dbReference type="ARBA" id="ARBA00012513"/>
    </source>
</evidence>
<dbReference type="PANTHER" id="PTHR24343">
    <property type="entry name" value="SERINE/THREONINE KINASE"/>
    <property type="match status" value="1"/>
</dbReference>
<evidence type="ECO:0000256" key="3">
    <source>
        <dbReference type="ARBA" id="ARBA00022679"/>
    </source>
</evidence>
<dbReference type="EC" id="2.7.11.1" evidence="1"/>
<name>A0ABR3AAN7_9AGAR</name>
<dbReference type="Gene3D" id="1.10.510.10">
    <property type="entry name" value="Transferase(Phosphotransferase) domain 1"/>
    <property type="match status" value="1"/>
</dbReference>
<gene>
    <name evidence="11" type="primary">HRK1_2</name>
    <name evidence="11" type="ORF">AAF712_002435</name>
</gene>
<feature type="compositionally biased region" description="Pro residues" evidence="9">
    <location>
        <begin position="300"/>
        <end position="323"/>
    </location>
</feature>
<evidence type="ECO:0000256" key="6">
    <source>
        <dbReference type="ARBA" id="ARBA00022840"/>
    </source>
</evidence>
<feature type="region of interest" description="Disordered" evidence="9">
    <location>
        <begin position="31"/>
        <end position="53"/>
    </location>
</feature>
<dbReference type="InterPro" id="IPR000719">
    <property type="entry name" value="Prot_kinase_dom"/>
</dbReference>
<evidence type="ECO:0000313" key="12">
    <source>
        <dbReference type="Proteomes" id="UP001437256"/>
    </source>
</evidence>
<evidence type="ECO:0000256" key="2">
    <source>
        <dbReference type="ARBA" id="ARBA00022527"/>
    </source>
</evidence>
<evidence type="ECO:0000259" key="10">
    <source>
        <dbReference type="PROSITE" id="PS50011"/>
    </source>
</evidence>
<feature type="region of interest" description="Disordered" evidence="9">
    <location>
        <begin position="647"/>
        <end position="679"/>
    </location>
</feature>
<keyword evidence="6" id="KW-0067">ATP-binding</keyword>
<dbReference type="PROSITE" id="PS00109">
    <property type="entry name" value="PROTEIN_KINASE_TYR"/>
    <property type="match status" value="1"/>
</dbReference>
<evidence type="ECO:0000313" key="11">
    <source>
        <dbReference type="EMBL" id="KAL0070595.1"/>
    </source>
</evidence>
<reference evidence="11 12" key="1">
    <citation type="submission" date="2024-05" db="EMBL/GenBank/DDBJ databases">
        <title>A draft genome resource for the thread blight pathogen Marasmius tenuissimus strain MS-2.</title>
        <authorList>
            <person name="Yulfo-Soto G.E."/>
            <person name="Baruah I.K."/>
            <person name="Amoako-Attah I."/>
            <person name="Bukari Y."/>
            <person name="Meinhardt L.W."/>
            <person name="Bailey B.A."/>
            <person name="Cohen S.P."/>
        </authorList>
    </citation>
    <scope>NUCLEOTIDE SEQUENCE [LARGE SCALE GENOMIC DNA]</scope>
    <source>
        <strain evidence="11 12">MS-2</strain>
    </source>
</reference>
<evidence type="ECO:0000256" key="4">
    <source>
        <dbReference type="ARBA" id="ARBA00022741"/>
    </source>
</evidence>
<dbReference type="EMBL" id="JBBXMP010000006">
    <property type="protein sequence ID" value="KAL0070595.1"/>
    <property type="molecule type" value="Genomic_DNA"/>
</dbReference>
<proteinExistence type="predicted"/>